<organism evidence="1 2">
    <name type="scientific">Candidatus Nitrosacidococcus tergens</name>
    <dbReference type="NCBI Taxonomy" id="553981"/>
    <lineage>
        <taxon>Bacteria</taxon>
        <taxon>Pseudomonadati</taxon>
        <taxon>Pseudomonadota</taxon>
        <taxon>Gammaproteobacteria</taxon>
        <taxon>Chromatiales</taxon>
        <taxon>Chromatiaceae</taxon>
        <taxon>Candidatus Nitrosacidococcus</taxon>
    </lineage>
</organism>
<keyword evidence="2" id="KW-1185">Reference proteome</keyword>
<protein>
    <submittedName>
        <fullName evidence="1">Holo-[acyl-carrier-protein] synthase</fullName>
        <ecNumber evidence="1">2.7.8.7</ecNumber>
    </submittedName>
</protein>
<dbReference type="AlphaFoldDB" id="A0A7G1Q8B6"/>
<dbReference type="Proteomes" id="UP000516072">
    <property type="component" value="Chromosome"/>
</dbReference>
<dbReference type="EMBL" id="LR778175">
    <property type="protein sequence ID" value="CAB1274889.1"/>
    <property type="molecule type" value="Genomic_DNA"/>
</dbReference>
<evidence type="ECO:0000313" key="1">
    <source>
        <dbReference type="EMBL" id="CAB1274889.1"/>
    </source>
</evidence>
<evidence type="ECO:0000313" key="2">
    <source>
        <dbReference type="Proteomes" id="UP000516072"/>
    </source>
</evidence>
<name>A0A7G1Q8B6_9GAMM</name>
<dbReference type="GO" id="GO:0008897">
    <property type="term" value="F:holo-[acyl-carrier-protein] synthase activity"/>
    <property type="evidence" value="ECO:0007669"/>
    <property type="project" value="UniProtKB-EC"/>
</dbReference>
<keyword evidence="1" id="KW-0808">Transferase</keyword>
<gene>
    <name evidence="1" type="ORF">NSCAC_0394</name>
</gene>
<dbReference type="EC" id="2.7.8.7" evidence="1"/>
<sequence length="41" mass="4637">MAWKKKAAELAYALRITESFLTLSDEKDYAVAFVILCANNK</sequence>
<dbReference type="KEGG" id="ntg:NSCAC_0394"/>
<reference evidence="1 2" key="1">
    <citation type="submission" date="2020-03" db="EMBL/GenBank/DDBJ databases">
        <authorList>
            <person name="Picone N."/>
        </authorList>
    </citation>
    <scope>NUCLEOTIDE SEQUENCE [LARGE SCALE GENOMIC DNA]</scope>
    <source>
        <strain evidence="1">NSCAC1</strain>
    </source>
</reference>
<proteinExistence type="predicted"/>
<accession>A0A7G1Q8B6</accession>